<dbReference type="HOGENOM" id="CLU_2246093_0_0_0"/>
<dbReference type="AlphaFoldDB" id="W0RK24"/>
<dbReference type="STRING" id="861299.J421_3594"/>
<name>W0RK24_9BACT</name>
<evidence type="ECO:0000313" key="1">
    <source>
        <dbReference type="EMBL" id="AHG91131.1"/>
    </source>
</evidence>
<accession>W0RK24</accession>
<dbReference type="InParanoid" id="W0RK24"/>
<evidence type="ECO:0008006" key="3">
    <source>
        <dbReference type="Google" id="ProtNLM"/>
    </source>
</evidence>
<dbReference type="RefSeq" id="WP_025412588.1">
    <property type="nucleotide sequence ID" value="NZ_CP007128.1"/>
</dbReference>
<reference evidence="1 2" key="1">
    <citation type="journal article" date="2014" name="Genome Announc.">
        <title>Genome Sequence and Methylome of Soil Bacterium Gemmatirosa kalamazoonensis KBS708T, a Member of the Rarely Cultivated Gemmatimonadetes Phylum.</title>
        <authorList>
            <person name="Debruyn J.M."/>
            <person name="Radosevich M."/>
            <person name="Wommack K.E."/>
            <person name="Polson S.W."/>
            <person name="Hauser L.J."/>
            <person name="Fawaz M.N."/>
            <person name="Korlach J."/>
            <person name="Tsai Y.C."/>
        </authorList>
    </citation>
    <scope>NUCLEOTIDE SEQUENCE [LARGE SCALE GENOMIC DNA]</scope>
    <source>
        <strain evidence="1 2">KBS708</strain>
    </source>
</reference>
<gene>
    <name evidence="1" type="ORF">J421_3594</name>
</gene>
<evidence type="ECO:0000313" key="2">
    <source>
        <dbReference type="Proteomes" id="UP000019151"/>
    </source>
</evidence>
<keyword evidence="2" id="KW-1185">Reference proteome</keyword>
<dbReference type="KEGG" id="gba:J421_3594"/>
<protein>
    <recommendedName>
        <fullName evidence="3">ABM domain-containing protein</fullName>
    </recommendedName>
</protein>
<dbReference type="Proteomes" id="UP000019151">
    <property type="component" value="Chromosome"/>
</dbReference>
<dbReference type="EMBL" id="CP007128">
    <property type="protein sequence ID" value="AHG91131.1"/>
    <property type="molecule type" value="Genomic_DNA"/>
</dbReference>
<sequence length="104" mass="11664">MAHALAVRRLTVSSDERDAYLARLAERRASATACGVHFWAFERDDVTGEFLEFVETRDRASLTTALDQDALFTETLDFRLAPTRAETAAFDTYLEIVTPPPSHT</sequence>
<proteinExistence type="predicted"/>
<organism evidence="1 2">
    <name type="scientific">Gemmatirosa kalamazoonensis</name>
    <dbReference type="NCBI Taxonomy" id="861299"/>
    <lineage>
        <taxon>Bacteria</taxon>
        <taxon>Pseudomonadati</taxon>
        <taxon>Gemmatimonadota</taxon>
        <taxon>Gemmatimonadia</taxon>
        <taxon>Gemmatimonadales</taxon>
        <taxon>Gemmatimonadaceae</taxon>
        <taxon>Gemmatirosa</taxon>
    </lineage>
</organism>